<dbReference type="Gene3D" id="1.10.10.2840">
    <property type="entry name" value="PucR C-terminal helix-turn-helix domain"/>
    <property type="match status" value="1"/>
</dbReference>
<reference evidence="6 7" key="1">
    <citation type="submission" date="2016-10" db="EMBL/GenBank/DDBJ databases">
        <authorList>
            <person name="de Groot N.N."/>
        </authorList>
    </citation>
    <scope>NUCLEOTIDE SEQUENCE [LARGE SCALE GENOMIC DNA]</scope>
    <source>
        <strain evidence="6 7">CGMCC 4.3491</strain>
    </source>
</reference>
<evidence type="ECO:0000256" key="1">
    <source>
        <dbReference type="ARBA" id="ARBA00006754"/>
    </source>
</evidence>
<dbReference type="InterPro" id="IPR025736">
    <property type="entry name" value="PucR_C-HTH_dom"/>
</dbReference>
<gene>
    <name evidence="6" type="ORF">SAMN05216554_4214</name>
</gene>
<proteinExistence type="inferred from homology"/>
<organism evidence="6 7">
    <name type="scientific">Herbiconiux ginsengi</name>
    <dbReference type="NCBI Taxonomy" id="381665"/>
    <lineage>
        <taxon>Bacteria</taxon>
        <taxon>Bacillati</taxon>
        <taxon>Actinomycetota</taxon>
        <taxon>Actinomycetes</taxon>
        <taxon>Micrococcales</taxon>
        <taxon>Microbacteriaceae</taxon>
        <taxon>Herbiconiux</taxon>
    </lineage>
</organism>
<sequence>MYALQVWGILSSAWVRLPETEPDEKANEEQSRGDVTGGSELSALPLRRYDARVASESKLNYTPDVEAMTTLIVEKVWNEYPGYSSEFFQQTDLIPSTRANLNLALRVLRDGKVPTYEDLSHARSVGAIRARQLVPLESVIQAFRLTERVLMLDLFADTRELVDFRAGTVADLLTSTFDALTQQIINSYRETFTAAEEALRSAENQLVSTVASGLTLNDVEMEDWRRLLSVDVETPVVSIAILWPPGVDQLETQRALRRLKTRLELTNHARVLTGNVADATLVLVVAAEEADQGDAALRAAIEAARIPDGCAVGVGQPAQNLRTASAGCQQSIDAAKVAETRPAERVAFYHEVLIEQLLRARPHMSNLLAASRLNGLDSNPQLRETLVSLIDNNLSQAKVARQLYVHINTVANRVRRIHELTGFDPLNLTDLIEMAVALRWEKLQD</sequence>
<dbReference type="Pfam" id="PF14361">
    <property type="entry name" value="RsbRD_N"/>
    <property type="match status" value="1"/>
</dbReference>
<evidence type="ECO:0000313" key="6">
    <source>
        <dbReference type="EMBL" id="SDZ49392.1"/>
    </source>
</evidence>
<dbReference type="PANTHER" id="PTHR33744">
    <property type="entry name" value="CARBOHYDRATE DIACID REGULATOR"/>
    <property type="match status" value="1"/>
</dbReference>
<name>A0A1H3TGG6_9MICO</name>
<comment type="similarity">
    <text evidence="1">Belongs to the CdaR family.</text>
</comment>
<dbReference type="Pfam" id="PF13556">
    <property type="entry name" value="HTH_30"/>
    <property type="match status" value="1"/>
</dbReference>
<keyword evidence="7" id="KW-1185">Reference proteome</keyword>
<accession>A0A1H3TGG6</accession>
<feature type="domain" description="PucR C-terminal helix-turn-helix" evidence="3">
    <location>
        <begin position="382"/>
        <end position="439"/>
    </location>
</feature>
<evidence type="ECO:0000259" key="3">
    <source>
        <dbReference type="Pfam" id="PF13556"/>
    </source>
</evidence>
<evidence type="ECO:0000256" key="2">
    <source>
        <dbReference type="SAM" id="MobiDB-lite"/>
    </source>
</evidence>
<dbReference type="InterPro" id="IPR051448">
    <property type="entry name" value="CdaR-like_regulators"/>
</dbReference>
<feature type="compositionally biased region" description="Basic and acidic residues" evidence="2">
    <location>
        <begin position="23"/>
        <end position="32"/>
    </location>
</feature>
<dbReference type="InterPro" id="IPR041522">
    <property type="entry name" value="CdaR_GGDEF"/>
</dbReference>
<feature type="domain" description="RsbT co-antagonist protein RsbRD N-terminal" evidence="4">
    <location>
        <begin position="67"/>
        <end position="195"/>
    </location>
</feature>
<dbReference type="Pfam" id="PF17853">
    <property type="entry name" value="GGDEF_2"/>
    <property type="match status" value="1"/>
</dbReference>
<dbReference type="RefSeq" id="WP_092557530.1">
    <property type="nucleotide sequence ID" value="NZ_FNPZ01000005.1"/>
</dbReference>
<dbReference type="EMBL" id="FNPZ01000005">
    <property type="protein sequence ID" value="SDZ49392.1"/>
    <property type="molecule type" value="Genomic_DNA"/>
</dbReference>
<feature type="region of interest" description="Disordered" evidence="2">
    <location>
        <begin position="21"/>
        <end position="40"/>
    </location>
</feature>
<dbReference type="AlphaFoldDB" id="A0A1H3TGG6"/>
<evidence type="ECO:0000259" key="4">
    <source>
        <dbReference type="Pfam" id="PF14361"/>
    </source>
</evidence>
<dbReference type="OrthoDB" id="8450798at2"/>
<evidence type="ECO:0000313" key="7">
    <source>
        <dbReference type="Proteomes" id="UP000198891"/>
    </source>
</evidence>
<dbReference type="STRING" id="381665.SAMN05216554_4214"/>
<feature type="domain" description="CdaR GGDEF-like" evidence="5">
    <location>
        <begin position="218"/>
        <end position="337"/>
    </location>
</feature>
<protein>
    <submittedName>
        <fullName evidence="6">Transcriptional regulator, CdaR family</fullName>
    </submittedName>
</protein>
<evidence type="ECO:0000259" key="5">
    <source>
        <dbReference type="Pfam" id="PF17853"/>
    </source>
</evidence>
<dbReference type="Proteomes" id="UP000198891">
    <property type="component" value="Unassembled WGS sequence"/>
</dbReference>
<dbReference type="InterPro" id="IPR025751">
    <property type="entry name" value="RsbRD_N_dom"/>
</dbReference>
<dbReference type="InterPro" id="IPR042070">
    <property type="entry name" value="PucR_C-HTH_sf"/>
</dbReference>